<protein>
    <recommendedName>
        <fullName evidence="4">Zn(2)-C6 fungal-type domain-containing protein</fullName>
    </recommendedName>
</protein>
<gene>
    <name evidence="2" type="ORF">QBC34DRAFT_406775</name>
</gene>
<keyword evidence="1" id="KW-0175">Coiled coil</keyword>
<sequence>MPCSNCFRAQKPCHIAEGYHRCDECIRLKVRCDGHEFADSLMRSLDELKRLKEEKKALTAQMMEMNRKFLVLASQEQRLECRAEELFKRGTLIAESDPRSYSGDPVASPSGDPLVNDVLPILEFDWSALDPAVLAQADQTAAAGSSGASQGAGGS</sequence>
<evidence type="ECO:0000256" key="1">
    <source>
        <dbReference type="SAM" id="Coils"/>
    </source>
</evidence>
<reference evidence="2" key="2">
    <citation type="submission" date="2023-05" db="EMBL/GenBank/DDBJ databases">
        <authorList>
            <consortium name="Lawrence Berkeley National Laboratory"/>
            <person name="Steindorff A."/>
            <person name="Hensen N."/>
            <person name="Bonometti L."/>
            <person name="Westerberg I."/>
            <person name="Brannstrom I.O."/>
            <person name="Guillou S."/>
            <person name="Cros-Aarteil S."/>
            <person name="Calhoun S."/>
            <person name="Haridas S."/>
            <person name="Kuo A."/>
            <person name="Mondo S."/>
            <person name="Pangilinan J."/>
            <person name="Riley R."/>
            <person name="Labutti K."/>
            <person name="Andreopoulos B."/>
            <person name="Lipzen A."/>
            <person name="Chen C."/>
            <person name="Yanf M."/>
            <person name="Daum C."/>
            <person name="Ng V."/>
            <person name="Clum A."/>
            <person name="Ohm R."/>
            <person name="Martin F."/>
            <person name="Silar P."/>
            <person name="Natvig D."/>
            <person name="Lalanne C."/>
            <person name="Gautier V."/>
            <person name="Ament-Velasquez S.L."/>
            <person name="Kruys A."/>
            <person name="Hutchinson M.I."/>
            <person name="Powell A.J."/>
            <person name="Barry K."/>
            <person name="Miller A.N."/>
            <person name="Grigoriev I.V."/>
            <person name="Debuchy R."/>
            <person name="Gladieux P."/>
            <person name="Thoren M.H."/>
            <person name="Johannesson H."/>
        </authorList>
    </citation>
    <scope>NUCLEOTIDE SEQUENCE</scope>
    <source>
        <strain evidence="2">PSN243</strain>
    </source>
</reference>
<comment type="caution">
    <text evidence="2">The sequence shown here is derived from an EMBL/GenBank/DDBJ whole genome shotgun (WGS) entry which is preliminary data.</text>
</comment>
<keyword evidence="3" id="KW-1185">Reference proteome</keyword>
<reference evidence="2" key="1">
    <citation type="journal article" date="2023" name="Mol. Phylogenet. Evol.">
        <title>Genome-scale phylogeny and comparative genomics of the fungal order Sordariales.</title>
        <authorList>
            <person name="Hensen N."/>
            <person name="Bonometti L."/>
            <person name="Westerberg I."/>
            <person name="Brannstrom I.O."/>
            <person name="Guillou S."/>
            <person name="Cros-Aarteil S."/>
            <person name="Calhoun S."/>
            <person name="Haridas S."/>
            <person name="Kuo A."/>
            <person name="Mondo S."/>
            <person name="Pangilinan J."/>
            <person name="Riley R."/>
            <person name="LaButti K."/>
            <person name="Andreopoulos B."/>
            <person name="Lipzen A."/>
            <person name="Chen C."/>
            <person name="Yan M."/>
            <person name="Daum C."/>
            <person name="Ng V."/>
            <person name="Clum A."/>
            <person name="Steindorff A."/>
            <person name="Ohm R.A."/>
            <person name="Martin F."/>
            <person name="Silar P."/>
            <person name="Natvig D.O."/>
            <person name="Lalanne C."/>
            <person name="Gautier V."/>
            <person name="Ament-Velasquez S.L."/>
            <person name="Kruys A."/>
            <person name="Hutchinson M.I."/>
            <person name="Powell A.J."/>
            <person name="Barry K."/>
            <person name="Miller A.N."/>
            <person name="Grigoriev I.V."/>
            <person name="Debuchy R."/>
            <person name="Gladieux P."/>
            <person name="Hiltunen Thoren M."/>
            <person name="Johannesson H."/>
        </authorList>
    </citation>
    <scope>NUCLEOTIDE SEQUENCE</scope>
    <source>
        <strain evidence="2">PSN243</strain>
    </source>
</reference>
<proteinExistence type="predicted"/>
<feature type="coiled-coil region" evidence="1">
    <location>
        <begin position="38"/>
        <end position="68"/>
    </location>
</feature>
<dbReference type="EMBL" id="MU865941">
    <property type="protein sequence ID" value="KAK4448828.1"/>
    <property type="molecule type" value="Genomic_DNA"/>
</dbReference>
<evidence type="ECO:0000313" key="3">
    <source>
        <dbReference type="Proteomes" id="UP001321760"/>
    </source>
</evidence>
<organism evidence="2 3">
    <name type="scientific">Podospora aff. communis PSN243</name>
    <dbReference type="NCBI Taxonomy" id="3040156"/>
    <lineage>
        <taxon>Eukaryota</taxon>
        <taxon>Fungi</taxon>
        <taxon>Dikarya</taxon>
        <taxon>Ascomycota</taxon>
        <taxon>Pezizomycotina</taxon>
        <taxon>Sordariomycetes</taxon>
        <taxon>Sordariomycetidae</taxon>
        <taxon>Sordariales</taxon>
        <taxon>Podosporaceae</taxon>
        <taxon>Podospora</taxon>
    </lineage>
</organism>
<evidence type="ECO:0000313" key="2">
    <source>
        <dbReference type="EMBL" id="KAK4448828.1"/>
    </source>
</evidence>
<accession>A0AAV9GNB8</accession>
<name>A0AAV9GNB8_9PEZI</name>
<dbReference type="Proteomes" id="UP001321760">
    <property type="component" value="Unassembled WGS sequence"/>
</dbReference>
<dbReference type="AlphaFoldDB" id="A0AAV9GNB8"/>
<evidence type="ECO:0008006" key="4">
    <source>
        <dbReference type="Google" id="ProtNLM"/>
    </source>
</evidence>